<keyword evidence="2" id="KW-1185">Reference proteome</keyword>
<dbReference type="Proteomes" id="UP000829998">
    <property type="component" value="Chromosome"/>
</dbReference>
<dbReference type="RefSeq" id="WP_248728006.1">
    <property type="nucleotide sequence ID" value="NZ_CP096829.1"/>
</dbReference>
<accession>A0ABY4LSI2</accession>
<name>A0ABY4LSI2_9FLAO</name>
<reference evidence="1 2" key="1">
    <citation type="submission" date="2022-04" db="EMBL/GenBank/DDBJ databases">
        <authorList>
            <person name="Ra J.-S."/>
            <person name="Kim S.-B."/>
        </authorList>
    </citation>
    <scope>NUCLEOTIDE SEQUENCE [LARGE SCALE GENOMIC DNA]</scope>
    <source>
        <strain evidence="1 2">MMS21-Er5</strain>
    </source>
</reference>
<organism evidence="1 2">
    <name type="scientific">Flavobacterium humidisoli</name>
    <dbReference type="NCBI Taxonomy" id="2937442"/>
    <lineage>
        <taxon>Bacteria</taxon>
        <taxon>Pseudomonadati</taxon>
        <taxon>Bacteroidota</taxon>
        <taxon>Flavobacteriia</taxon>
        <taxon>Flavobacteriales</taxon>
        <taxon>Flavobacteriaceae</taxon>
        <taxon>Flavobacterium</taxon>
    </lineage>
</organism>
<proteinExistence type="predicted"/>
<gene>
    <name evidence="1" type="ORF">M0M44_00295</name>
</gene>
<dbReference type="EMBL" id="CP096829">
    <property type="protein sequence ID" value="UPZ15802.1"/>
    <property type="molecule type" value="Genomic_DNA"/>
</dbReference>
<evidence type="ECO:0000313" key="1">
    <source>
        <dbReference type="EMBL" id="UPZ15802.1"/>
    </source>
</evidence>
<protein>
    <recommendedName>
        <fullName evidence="3">DKNYY family protein</fullName>
    </recommendedName>
</protein>
<evidence type="ECO:0000313" key="2">
    <source>
        <dbReference type="Proteomes" id="UP000829998"/>
    </source>
</evidence>
<sequence length="259" mass="30523">MLKSGTSRFFKNLIIVIVLTGCQNSKKEIYSSLEKFDGSLDSLIIGKVYDRPQMLVFQGDTLYGGTKVIKETCYQLLGNDSIKVDANCHLYQFKNNELVLNSTETALGEKFVQKFIYFKDKIDNKLIDDLRKIKSDTVYFGCLREYDETGNLLKKVNNSSWQEVQKDGALVVAENRVLEVYKYNLDNTVTTWRKEYFNKQYNVDSLRNTRVEKFIENKSNTWHLDKYNYLYKMDKHGNWVVKKSNRKENPDVYYREIVY</sequence>
<evidence type="ECO:0008006" key="3">
    <source>
        <dbReference type="Google" id="ProtNLM"/>
    </source>
</evidence>
<dbReference type="PROSITE" id="PS51257">
    <property type="entry name" value="PROKAR_LIPOPROTEIN"/>
    <property type="match status" value="1"/>
</dbReference>